<dbReference type="GO" id="GO:0001682">
    <property type="term" value="P:tRNA 5'-leader removal"/>
    <property type="evidence" value="ECO:0007669"/>
    <property type="project" value="InterPro"/>
</dbReference>
<dbReference type="InterPro" id="IPR014612">
    <property type="entry name" value="Pop7/Rpp20"/>
</dbReference>
<sequence length="118" mass="13796">MKIDQEKSLKNTKPYKINRRTIFKPKSKENQIYITTKTPLNSYRLRALKLLEKFDQVDFIALGKATIKLCQLFCAIESTISDSWSIEWTSGQTKVIDDMIPEDEVNFKNSLMIDFINK</sequence>
<dbReference type="EMBL" id="KQ964419">
    <property type="protein sequence ID" value="KXN74922.1"/>
    <property type="molecule type" value="Genomic_DNA"/>
</dbReference>
<dbReference type="Pfam" id="PF12328">
    <property type="entry name" value="Rpp20"/>
    <property type="match status" value="1"/>
</dbReference>
<evidence type="ECO:0000256" key="3">
    <source>
        <dbReference type="ARBA" id="ARBA00023242"/>
    </source>
</evidence>
<dbReference type="Gene3D" id="3.30.110.20">
    <property type="entry name" value="Alba-like domain"/>
    <property type="match status" value="1"/>
</dbReference>
<evidence type="ECO:0000313" key="4">
    <source>
        <dbReference type="EMBL" id="KXN74922.1"/>
    </source>
</evidence>
<keyword evidence="2" id="KW-0819">tRNA processing</keyword>
<accession>A0A137PIV2</accession>
<keyword evidence="3" id="KW-0539">Nucleus</keyword>
<evidence type="ECO:0000313" key="5">
    <source>
        <dbReference type="Proteomes" id="UP000070444"/>
    </source>
</evidence>
<comment type="subcellular location">
    <subcellularLocation>
        <location evidence="1">Nucleus</location>
    </subcellularLocation>
</comment>
<proteinExistence type="predicted"/>
<dbReference type="OrthoDB" id="416729at2759"/>
<dbReference type="GO" id="GO:0003676">
    <property type="term" value="F:nucleic acid binding"/>
    <property type="evidence" value="ECO:0007669"/>
    <property type="project" value="InterPro"/>
</dbReference>
<evidence type="ECO:0000256" key="2">
    <source>
        <dbReference type="ARBA" id="ARBA00022694"/>
    </source>
</evidence>
<dbReference type="InterPro" id="IPR036882">
    <property type="entry name" value="Alba-like_dom_sf"/>
</dbReference>
<gene>
    <name evidence="4" type="ORF">CONCODRAFT_67175</name>
</gene>
<dbReference type="Proteomes" id="UP000070444">
    <property type="component" value="Unassembled WGS sequence"/>
</dbReference>
<dbReference type="SUPFAM" id="SSF82704">
    <property type="entry name" value="AlbA-like"/>
    <property type="match status" value="1"/>
</dbReference>
<organism evidence="4 5">
    <name type="scientific">Conidiobolus coronatus (strain ATCC 28846 / CBS 209.66 / NRRL 28638)</name>
    <name type="common">Delacroixia coronata</name>
    <dbReference type="NCBI Taxonomy" id="796925"/>
    <lineage>
        <taxon>Eukaryota</taxon>
        <taxon>Fungi</taxon>
        <taxon>Fungi incertae sedis</taxon>
        <taxon>Zoopagomycota</taxon>
        <taxon>Entomophthoromycotina</taxon>
        <taxon>Entomophthoromycetes</taxon>
        <taxon>Entomophthorales</taxon>
        <taxon>Ancylistaceae</taxon>
        <taxon>Conidiobolus</taxon>
    </lineage>
</organism>
<keyword evidence="5" id="KW-1185">Reference proteome</keyword>
<dbReference type="GO" id="GO:0005655">
    <property type="term" value="C:nucleolar ribonuclease P complex"/>
    <property type="evidence" value="ECO:0007669"/>
    <property type="project" value="InterPro"/>
</dbReference>
<evidence type="ECO:0000256" key="1">
    <source>
        <dbReference type="ARBA" id="ARBA00004123"/>
    </source>
</evidence>
<protein>
    <submittedName>
        <fullName evidence="4">Uncharacterized protein</fullName>
    </submittedName>
</protein>
<dbReference type="GO" id="GO:0000172">
    <property type="term" value="C:ribonuclease MRP complex"/>
    <property type="evidence" value="ECO:0007669"/>
    <property type="project" value="InterPro"/>
</dbReference>
<dbReference type="AlphaFoldDB" id="A0A137PIV2"/>
<reference evidence="4 5" key="1">
    <citation type="journal article" date="2015" name="Genome Biol. Evol.">
        <title>Phylogenomic analyses indicate that early fungi evolved digesting cell walls of algal ancestors of land plants.</title>
        <authorList>
            <person name="Chang Y."/>
            <person name="Wang S."/>
            <person name="Sekimoto S."/>
            <person name="Aerts A.L."/>
            <person name="Choi C."/>
            <person name="Clum A."/>
            <person name="LaButti K.M."/>
            <person name="Lindquist E.A."/>
            <person name="Yee Ngan C."/>
            <person name="Ohm R.A."/>
            <person name="Salamov A.A."/>
            <person name="Grigoriev I.V."/>
            <person name="Spatafora J.W."/>
            <person name="Berbee M.L."/>
        </authorList>
    </citation>
    <scope>NUCLEOTIDE SEQUENCE [LARGE SCALE GENOMIC DNA]</scope>
    <source>
        <strain evidence="4 5">NRRL 28638</strain>
    </source>
</reference>
<name>A0A137PIV2_CONC2</name>